<dbReference type="Pfam" id="PF17921">
    <property type="entry name" value="Integrase_H2C2"/>
    <property type="match status" value="1"/>
</dbReference>
<dbReference type="Gene3D" id="1.10.340.70">
    <property type="match status" value="1"/>
</dbReference>
<keyword evidence="6" id="KW-1185">Reference proteome</keyword>
<dbReference type="InterPro" id="IPR041588">
    <property type="entry name" value="Integrase_H2C2"/>
</dbReference>
<dbReference type="Pfam" id="PF03732">
    <property type="entry name" value="Retrotrans_gag"/>
    <property type="match status" value="1"/>
</dbReference>
<dbReference type="InterPro" id="IPR021109">
    <property type="entry name" value="Peptidase_aspartic_dom_sf"/>
</dbReference>
<feature type="region of interest" description="Disordered" evidence="1">
    <location>
        <begin position="196"/>
        <end position="232"/>
    </location>
</feature>
<dbReference type="InterPro" id="IPR032567">
    <property type="entry name" value="RTL1-rel"/>
</dbReference>
<dbReference type="Pfam" id="PF24626">
    <property type="entry name" value="SH3_Tf2-1"/>
    <property type="match status" value="1"/>
</dbReference>
<dbReference type="InterPro" id="IPR056924">
    <property type="entry name" value="SH3_Tf2-1"/>
</dbReference>
<proteinExistence type="predicted"/>
<evidence type="ECO:0000259" key="4">
    <source>
        <dbReference type="Pfam" id="PF24626"/>
    </source>
</evidence>
<feature type="compositionally biased region" description="Pro residues" evidence="1">
    <location>
        <begin position="213"/>
        <end position="227"/>
    </location>
</feature>
<dbReference type="PANTHER" id="PTHR15503">
    <property type="entry name" value="LDOC1 RELATED"/>
    <property type="match status" value="1"/>
</dbReference>
<protein>
    <recommendedName>
        <fullName evidence="7">Retrotransposon gag domain-containing protein</fullName>
    </recommendedName>
</protein>
<dbReference type="Gene3D" id="2.40.70.10">
    <property type="entry name" value="Acid Proteases"/>
    <property type="match status" value="1"/>
</dbReference>
<evidence type="ECO:0008006" key="7">
    <source>
        <dbReference type="Google" id="ProtNLM"/>
    </source>
</evidence>
<organism evidence="5 6">
    <name type="scientific">Cuscuta campestris</name>
    <dbReference type="NCBI Taxonomy" id="132261"/>
    <lineage>
        <taxon>Eukaryota</taxon>
        <taxon>Viridiplantae</taxon>
        <taxon>Streptophyta</taxon>
        <taxon>Embryophyta</taxon>
        <taxon>Tracheophyta</taxon>
        <taxon>Spermatophyta</taxon>
        <taxon>Magnoliopsida</taxon>
        <taxon>eudicotyledons</taxon>
        <taxon>Gunneridae</taxon>
        <taxon>Pentapetalae</taxon>
        <taxon>asterids</taxon>
        <taxon>lamiids</taxon>
        <taxon>Solanales</taxon>
        <taxon>Convolvulaceae</taxon>
        <taxon>Cuscuteae</taxon>
        <taxon>Cuscuta</taxon>
        <taxon>Cuscuta subgen. Grammica</taxon>
        <taxon>Cuscuta sect. Cleistogrammica</taxon>
    </lineage>
</organism>
<evidence type="ECO:0000313" key="6">
    <source>
        <dbReference type="Proteomes" id="UP000595140"/>
    </source>
</evidence>
<accession>A0A484MVE9</accession>
<sequence>MVRYDISVVDAKGDNWRGHAHFCLSRPRCKCFRFPLEAPLCDGSEPLRWLYKVEEYFKFYKTSVEDRLRCIALMLEGPAADWFRWRMNGRLITNYADFVEKFKLRFDPQHYVDYFGQLANLRQTGTVMDYQTAFEHILTHVTGASEGNLMSLFHAGLKPYLQHEIALLRPPSLSASFALARELEAKHDTLLRAVSTRPSSWSSSTPSRFPAPVKGPPPLDDNPPAKPLRPEIVGSTPVRRLPWAERRAKGLCYNCDQKWSKTHRCHRFLLLCDDDDEELPLAPTDEAHPIAADISCMNAMDGVATPRSLRLTGRVSNSDVHVLIDRGNTHNFVHPNFISRLQIPVFMVTPFRVYVGNGDSLPWDKQCLGLTLRLQGTSFPVDVFVLPIHGQDIVLGVQCLQKLGRVTHDYASMKMEFLWENNRVLLKGDTSPLQALTLHALHSLRAARGITDCYELYCLAPTDAIRQANHTEPDLAELHRAHVAGRLPLPYAVEDGLLFYKRRLCIGSQSPLRTELLREYHDTLMAGHGGVLRTFQRLAMVFFWKGLRMSPFQALYGRPPPSFLPYKPGDRKVPAVDEMLSERAALFESLRQNLTTAQQRMKTAADQHRRELSFDVGDLVLLRLQPHRKHSVARRCSAKLSRRHYGTFEVEAKIGPVAYRLQLPQQPGCTRIFMYHSYDLFMGHVTLPAFRCLRSSWEASPYPVSLKCINGIPFCSMDAWLNRPWFNGRMEIWMMQRGNQ</sequence>
<dbReference type="InterPro" id="IPR005162">
    <property type="entry name" value="Retrotrans_gag_dom"/>
</dbReference>
<evidence type="ECO:0000259" key="2">
    <source>
        <dbReference type="Pfam" id="PF03732"/>
    </source>
</evidence>
<dbReference type="CDD" id="cd00303">
    <property type="entry name" value="retropepsin_like"/>
    <property type="match status" value="1"/>
</dbReference>
<dbReference type="AlphaFoldDB" id="A0A484MVE9"/>
<gene>
    <name evidence="5" type="ORF">CCAM_LOCUS34689</name>
</gene>
<feature type="compositionally biased region" description="Low complexity" evidence="1">
    <location>
        <begin position="196"/>
        <end position="208"/>
    </location>
</feature>
<reference evidence="5 6" key="1">
    <citation type="submission" date="2018-04" db="EMBL/GenBank/DDBJ databases">
        <authorList>
            <person name="Vogel A."/>
        </authorList>
    </citation>
    <scope>NUCLEOTIDE SEQUENCE [LARGE SCALE GENOMIC DNA]</scope>
</reference>
<evidence type="ECO:0000259" key="3">
    <source>
        <dbReference type="Pfam" id="PF17921"/>
    </source>
</evidence>
<dbReference type="EMBL" id="OOIL02004704">
    <property type="protein sequence ID" value="VFQ92913.1"/>
    <property type="molecule type" value="Genomic_DNA"/>
</dbReference>
<evidence type="ECO:0000256" key="1">
    <source>
        <dbReference type="SAM" id="MobiDB-lite"/>
    </source>
</evidence>
<name>A0A484MVE9_9ASTE</name>
<dbReference type="Pfam" id="PF08284">
    <property type="entry name" value="RVP_2"/>
    <property type="match status" value="1"/>
</dbReference>
<feature type="domain" description="Tf2-1-like SH3-like" evidence="4">
    <location>
        <begin position="617"/>
        <end position="667"/>
    </location>
</feature>
<feature type="domain" description="Retrotransposon gag" evidence="2">
    <location>
        <begin position="71"/>
        <end position="159"/>
    </location>
</feature>
<dbReference type="OrthoDB" id="5554229at2759"/>
<feature type="domain" description="Integrase zinc-binding" evidence="3">
    <location>
        <begin position="510"/>
        <end position="548"/>
    </location>
</feature>
<dbReference type="PANTHER" id="PTHR15503:SF22">
    <property type="entry name" value="TRANSPOSON TY3-I GAG POLYPROTEIN"/>
    <property type="match status" value="1"/>
</dbReference>
<dbReference type="Proteomes" id="UP000595140">
    <property type="component" value="Unassembled WGS sequence"/>
</dbReference>
<evidence type="ECO:0000313" key="5">
    <source>
        <dbReference type="EMBL" id="VFQ92913.1"/>
    </source>
</evidence>